<dbReference type="PANTHER" id="PTHR42951:SF14">
    <property type="entry name" value="METALLO-BETA-LACTAMASE SUPERFAMILY PROTEIN"/>
    <property type="match status" value="1"/>
</dbReference>
<dbReference type="SUPFAM" id="SSF56281">
    <property type="entry name" value="Metallo-hydrolase/oxidoreductase"/>
    <property type="match status" value="1"/>
</dbReference>
<keyword evidence="3" id="KW-1185">Reference proteome</keyword>
<sequence>MRVDVVEVAPGVHHARAKHVSWVLVTDGTDVTLVDSGYPGDRARVAASLEAIGRSPADLSAILLTHGHPDHIGSVEHLRRVHRLPVRVHEREVANARGQRIEQVSEATLLRMLWRPDVMVWLFDVLRLKGARPERLRDLEPFTAGRLDVPGAPVAVPTPGHTSGHTSFHLPDRGALLVGDALMTGHALARQSGPQLLPAFFNTDTAQARASLERLRGLAAEVVVPGHGPAFHGSPDVAVRQALDRSPR</sequence>
<organism evidence="2 3">
    <name type="scientific">Planosporangium thailandense</name>
    <dbReference type="NCBI Taxonomy" id="765197"/>
    <lineage>
        <taxon>Bacteria</taxon>
        <taxon>Bacillati</taxon>
        <taxon>Actinomycetota</taxon>
        <taxon>Actinomycetes</taxon>
        <taxon>Micromonosporales</taxon>
        <taxon>Micromonosporaceae</taxon>
        <taxon>Planosporangium</taxon>
    </lineage>
</organism>
<dbReference type="Proteomes" id="UP000722989">
    <property type="component" value="Unassembled WGS sequence"/>
</dbReference>
<proteinExistence type="predicted"/>
<dbReference type="CDD" id="cd07721">
    <property type="entry name" value="yflN-like_MBL-fold"/>
    <property type="match status" value="1"/>
</dbReference>
<dbReference type="SMART" id="SM00849">
    <property type="entry name" value="Lactamase_B"/>
    <property type="match status" value="1"/>
</dbReference>
<dbReference type="RefSeq" id="WP_167929164.1">
    <property type="nucleotide sequence ID" value="NZ_JAATVY010000053.1"/>
</dbReference>
<evidence type="ECO:0000313" key="3">
    <source>
        <dbReference type="Proteomes" id="UP000722989"/>
    </source>
</evidence>
<accession>A0ABX0Y7D5</accession>
<name>A0ABX0Y7D5_9ACTN</name>
<dbReference type="PANTHER" id="PTHR42951">
    <property type="entry name" value="METALLO-BETA-LACTAMASE DOMAIN-CONTAINING"/>
    <property type="match status" value="1"/>
</dbReference>
<protein>
    <submittedName>
        <fullName evidence="2">MBL fold metallo-hydrolase</fullName>
    </submittedName>
</protein>
<dbReference type="EMBL" id="JAATVY010000053">
    <property type="protein sequence ID" value="NJC74263.1"/>
    <property type="molecule type" value="Genomic_DNA"/>
</dbReference>
<dbReference type="InterPro" id="IPR050855">
    <property type="entry name" value="NDM-1-like"/>
</dbReference>
<evidence type="ECO:0000313" key="2">
    <source>
        <dbReference type="EMBL" id="NJC74263.1"/>
    </source>
</evidence>
<dbReference type="Pfam" id="PF00753">
    <property type="entry name" value="Lactamase_B"/>
    <property type="match status" value="1"/>
</dbReference>
<dbReference type="Gene3D" id="3.60.15.10">
    <property type="entry name" value="Ribonuclease Z/Hydroxyacylglutathione hydrolase-like"/>
    <property type="match status" value="1"/>
</dbReference>
<gene>
    <name evidence="2" type="ORF">HC031_31790</name>
</gene>
<feature type="domain" description="Metallo-beta-lactamase" evidence="1">
    <location>
        <begin position="19"/>
        <end position="227"/>
    </location>
</feature>
<evidence type="ECO:0000259" key="1">
    <source>
        <dbReference type="SMART" id="SM00849"/>
    </source>
</evidence>
<dbReference type="InterPro" id="IPR036866">
    <property type="entry name" value="RibonucZ/Hydroxyglut_hydro"/>
</dbReference>
<reference evidence="2 3" key="1">
    <citation type="submission" date="2020-03" db="EMBL/GenBank/DDBJ databases">
        <title>WGS of the type strain of Planosporangium spp.</title>
        <authorList>
            <person name="Thawai C."/>
        </authorList>
    </citation>
    <scope>NUCLEOTIDE SEQUENCE [LARGE SCALE GENOMIC DNA]</scope>
    <source>
        <strain evidence="2 3">TBRC 5610</strain>
    </source>
</reference>
<dbReference type="InterPro" id="IPR001279">
    <property type="entry name" value="Metallo-B-lactamas"/>
</dbReference>
<comment type="caution">
    <text evidence="2">The sequence shown here is derived from an EMBL/GenBank/DDBJ whole genome shotgun (WGS) entry which is preliminary data.</text>
</comment>